<dbReference type="Proteomes" id="UP000034273">
    <property type="component" value="Unassembled WGS sequence"/>
</dbReference>
<evidence type="ECO:0000313" key="2">
    <source>
        <dbReference type="Proteomes" id="UP000034273"/>
    </source>
</evidence>
<dbReference type="AlphaFoldDB" id="A0A0G1WXZ1"/>
<sequence length="65" mass="7146">DIRIRERNCNSMEILAVAQRKKDCGVTRMIIAAGTAKVQHARCAILLGCYIKYVSATHPCEVGAQ</sequence>
<proteinExistence type="predicted"/>
<accession>A0A0G1WXZ1</accession>
<protein>
    <submittedName>
        <fullName evidence="1">Uncharacterized protein</fullName>
    </submittedName>
</protein>
<dbReference type="EMBL" id="LCQW01000022">
    <property type="protein sequence ID" value="KKW23455.1"/>
    <property type="molecule type" value="Genomic_DNA"/>
</dbReference>
<gene>
    <name evidence="1" type="ORF">UY67_C0022G0007</name>
</gene>
<organism evidence="1 2">
    <name type="scientific">Candidatus Kaiserbacteria bacterium GW2011_GWA2_52_12</name>
    <dbReference type="NCBI Taxonomy" id="1618671"/>
    <lineage>
        <taxon>Bacteria</taxon>
        <taxon>Candidatus Kaiseribacteriota</taxon>
    </lineage>
</organism>
<comment type="caution">
    <text evidence="1">The sequence shown here is derived from an EMBL/GenBank/DDBJ whole genome shotgun (WGS) entry which is preliminary data.</text>
</comment>
<name>A0A0G1WXZ1_9BACT</name>
<feature type="non-terminal residue" evidence="1">
    <location>
        <position position="1"/>
    </location>
</feature>
<reference evidence="1 2" key="1">
    <citation type="journal article" date="2015" name="Nature">
        <title>rRNA introns, odd ribosomes, and small enigmatic genomes across a large radiation of phyla.</title>
        <authorList>
            <person name="Brown C.T."/>
            <person name="Hug L.A."/>
            <person name="Thomas B.C."/>
            <person name="Sharon I."/>
            <person name="Castelle C.J."/>
            <person name="Singh A."/>
            <person name="Wilkins M.J."/>
            <person name="Williams K.H."/>
            <person name="Banfield J.F."/>
        </authorList>
    </citation>
    <scope>NUCLEOTIDE SEQUENCE [LARGE SCALE GENOMIC DNA]</scope>
</reference>
<evidence type="ECO:0000313" key="1">
    <source>
        <dbReference type="EMBL" id="KKW23455.1"/>
    </source>
</evidence>